<organism evidence="1 2">
    <name type="scientific">Candidatus Solincola sediminis</name>
    <dbReference type="NCBI Taxonomy" id="1797199"/>
    <lineage>
        <taxon>Bacteria</taxon>
        <taxon>Bacillati</taxon>
        <taxon>Actinomycetota</taxon>
        <taxon>Candidatus Geothermincolia</taxon>
        <taxon>Candidatus Geothermincolales</taxon>
        <taxon>Candidatus Geothermincolaceae</taxon>
        <taxon>Candidatus Solincola</taxon>
    </lineage>
</organism>
<protein>
    <recommendedName>
        <fullName evidence="3">4-vinyl reductase 4VR domain-containing protein</fullName>
    </recommendedName>
</protein>
<reference evidence="1 2" key="1">
    <citation type="journal article" date="2016" name="Nat. Commun.">
        <title>Thousands of microbial genomes shed light on interconnected biogeochemical processes in an aquifer system.</title>
        <authorList>
            <person name="Anantharaman K."/>
            <person name="Brown C.T."/>
            <person name="Hug L.A."/>
            <person name="Sharon I."/>
            <person name="Castelle C.J."/>
            <person name="Probst A.J."/>
            <person name="Thomas B.C."/>
            <person name="Singh A."/>
            <person name="Wilkins M.J."/>
            <person name="Karaoz U."/>
            <person name="Brodie E.L."/>
            <person name="Williams K.H."/>
            <person name="Hubbard S.S."/>
            <person name="Banfield J.F."/>
        </authorList>
    </citation>
    <scope>NUCLEOTIDE SEQUENCE [LARGE SCALE GENOMIC DNA]</scope>
</reference>
<dbReference type="EMBL" id="MELK01000040">
    <property type="protein sequence ID" value="OFW56940.1"/>
    <property type="molecule type" value="Genomic_DNA"/>
</dbReference>
<dbReference type="AlphaFoldDB" id="A0A1F2WJA9"/>
<evidence type="ECO:0008006" key="3">
    <source>
        <dbReference type="Google" id="ProtNLM"/>
    </source>
</evidence>
<evidence type="ECO:0000313" key="1">
    <source>
        <dbReference type="EMBL" id="OFW56940.1"/>
    </source>
</evidence>
<proteinExistence type="predicted"/>
<dbReference type="Proteomes" id="UP000177876">
    <property type="component" value="Unassembled WGS sequence"/>
</dbReference>
<evidence type="ECO:0000313" key="2">
    <source>
        <dbReference type="Proteomes" id="UP000177876"/>
    </source>
</evidence>
<name>A0A1F2WJA9_9ACTN</name>
<gene>
    <name evidence="1" type="ORF">A2Y75_07210</name>
</gene>
<dbReference type="Pfam" id="PF19620">
    <property type="entry name" value="DUF6125"/>
    <property type="match status" value="1"/>
</dbReference>
<dbReference type="STRING" id="1797197.A2Y75_07210"/>
<sequence length="167" mass="19124">MRKLDQSELKELLLKCWMTHDGSWFYHCLQEFGIYTANRLNKAAIKTLAEIELPRITKALEIEIGGTPTPAILRQALKGAFSVVKGEFMDFDYYFPSENVMEWKVNKCFAYEGMKRLGISDGYECGLLYRVGAWIDILGVDYEIATPVQGCMMNEKGFCSNSIIFKF</sequence>
<accession>A0A1F2WJA9</accession>
<comment type="caution">
    <text evidence="1">The sequence shown here is derived from an EMBL/GenBank/DDBJ whole genome shotgun (WGS) entry which is preliminary data.</text>
</comment>